<keyword evidence="3" id="KW-1185">Reference proteome</keyword>
<protein>
    <submittedName>
        <fullName evidence="2">DUF4136 domain-containing protein</fullName>
    </submittedName>
</protein>
<name>A0A6P0UP44_9FLAO</name>
<sequence length="175" mass="19526">MKKLGVLLILCVVVSCGVPSVVYDYDKKTSFDQYKTYGIFPDIQTGLSELDNKRLFFQLDSVLQSKGFRRSVTPDFHINVVAEEYQDVNRNSVGIGIGGTGRNVGVGVSGGIPIGGSRLTQRVVFDLIDVKRNELFWQASAAAPVRTKTTPVQREEHFRKMVAKVFAKFPPKKRK</sequence>
<feature type="domain" description="DUF4136" evidence="1">
    <location>
        <begin position="21"/>
        <end position="171"/>
    </location>
</feature>
<dbReference type="Gene3D" id="3.30.160.670">
    <property type="match status" value="1"/>
</dbReference>
<evidence type="ECO:0000259" key="1">
    <source>
        <dbReference type="Pfam" id="PF13590"/>
    </source>
</evidence>
<dbReference type="EMBL" id="JAABOO010000004">
    <property type="protein sequence ID" value="NER15141.1"/>
    <property type="molecule type" value="Genomic_DNA"/>
</dbReference>
<dbReference type="Pfam" id="PF13590">
    <property type="entry name" value="DUF4136"/>
    <property type="match status" value="1"/>
</dbReference>
<dbReference type="AlphaFoldDB" id="A0A6P0UP44"/>
<dbReference type="PROSITE" id="PS51257">
    <property type="entry name" value="PROKAR_LIPOPROTEIN"/>
    <property type="match status" value="1"/>
</dbReference>
<gene>
    <name evidence="2" type="ORF">GWK08_16925</name>
</gene>
<accession>A0A6P0UP44</accession>
<organism evidence="2 3">
    <name type="scientific">Leptobacterium flavescens</name>
    <dbReference type="NCBI Taxonomy" id="472055"/>
    <lineage>
        <taxon>Bacteria</taxon>
        <taxon>Pseudomonadati</taxon>
        <taxon>Bacteroidota</taxon>
        <taxon>Flavobacteriia</taxon>
        <taxon>Flavobacteriales</taxon>
        <taxon>Flavobacteriaceae</taxon>
        <taxon>Leptobacterium</taxon>
    </lineage>
</organism>
<reference evidence="2 3" key="1">
    <citation type="submission" date="2020-01" db="EMBL/GenBank/DDBJ databases">
        <title>Leptobacterium flavescens.</title>
        <authorList>
            <person name="Wang G."/>
        </authorList>
    </citation>
    <scope>NUCLEOTIDE SEQUENCE [LARGE SCALE GENOMIC DNA]</scope>
    <source>
        <strain evidence="2 3">KCTC 22160</strain>
    </source>
</reference>
<evidence type="ECO:0000313" key="3">
    <source>
        <dbReference type="Proteomes" id="UP000468581"/>
    </source>
</evidence>
<comment type="caution">
    <text evidence="2">The sequence shown here is derived from an EMBL/GenBank/DDBJ whole genome shotgun (WGS) entry which is preliminary data.</text>
</comment>
<dbReference type="InterPro" id="IPR025411">
    <property type="entry name" value="DUF4136"/>
</dbReference>
<dbReference type="RefSeq" id="WP_163608439.1">
    <property type="nucleotide sequence ID" value="NZ_JAABOO010000004.1"/>
</dbReference>
<proteinExistence type="predicted"/>
<dbReference type="Proteomes" id="UP000468581">
    <property type="component" value="Unassembled WGS sequence"/>
</dbReference>
<evidence type="ECO:0000313" key="2">
    <source>
        <dbReference type="EMBL" id="NER15141.1"/>
    </source>
</evidence>